<gene>
    <name evidence="1" type="ORF">BOO71_0005296</name>
</gene>
<dbReference type="Proteomes" id="UP000186607">
    <property type="component" value="Unassembled WGS sequence"/>
</dbReference>
<organism evidence="1 2">
    <name type="scientific">Deinococcus marmoris</name>
    <dbReference type="NCBI Taxonomy" id="249408"/>
    <lineage>
        <taxon>Bacteria</taxon>
        <taxon>Thermotogati</taxon>
        <taxon>Deinococcota</taxon>
        <taxon>Deinococci</taxon>
        <taxon>Deinococcales</taxon>
        <taxon>Deinococcaceae</taxon>
        <taxon>Deinococcus</taxon>
    </lineage>
</organism>
<keyword evidence="2" id="KW-1185">Reference proteome</keyword>
<sequence>MSLALPELARLNEFTTANVTCGIIGEMKLSSRPRLPLLPERRI</sequence>
<protein>
    <submittedName>
        <fullName evidence="1">Uncharacterized protein</fullName>
    </submittedName>
</protein>
<dbReference type="AlphaFoldDB" id="A0A1U7P0C6"/>
<evidence type="ECO:0000313" key="1">
    <source>
        <dbReference type="EMBL" id="OLV18622.1"/>
    </source>
</evidence>
<dbReference type="STRING" id="249408.BOO71_0005296"/>
<comment type="caution">
    <text evidence="1">The sequence shown here is derived from an EMBL/GenBank/DDBJ whole genome shotgun (WGS) entry which is preliminary data.</text>
</comment>
<dbReference type="EMBL" id="MSTI01000064">
    <property type="protein sequence ID" value="OLV18622.1"/>
    <property type="molecule type" value="Genomic_DNA"/>
</dbReference>
<proteinExistence type="predicted"/>
<reference evidence="1 2" key="1">
    <citation type="submission" date="2017-01" db="EMBL/GenBank/DDBJ databases">
        <title>Genome Analysis of Deinococcus marmoris KOPRI26562.</title>
        <authorList>
            <person name="Kim J.H."/>
            <person name="Oh H.-M."/>
        </authorList>
    </citation>
    <scope>NUCLEOTIDE SEQUENCE [LARGE SCALE GENOMIC DNA]</scope>
    <source>
        <strain evidence="1 2">KOPRI26562</strain>
    </source>
</reference>
<evidence type="ECO:0000313" key="2">
    <source>
        <dbReference type="Proteomes" id="UP000186607"/>
    </source>
</evidence>
<accession>A0A1U7P0C6</accession>
<name>A0A1U7P0C6_9DEIO</name>